<evidence type="ECO:0000313" key="9">
    <source>
        <dbReference type="Proteomes" id="UP000307706"/>
    </source>
</evidence>
<dbReference type="GO" id="GO:0043565">
    <property type="term" value="F:sequence-specific DNA binding"/>
    <property type="evidence" value="ECO:0007669"/>
    <property type="project" value="InterPro"/>
</dbReference>
<reference evidence="8 9" key="1">
    <citation type="submission" date="2017-12" db="EMBL/GenBank/DDBJ databases">
        <authorList>
            <person name="Paulsen S."/>
            <person name="Gram L.K."/>
        </authorList>
    </citation>
    <scope>NUCLEOTIDE SEQUENCE [LARGE SCALE GENOMIC DNA]</scope>
    <source>
        <strain evidence="7 9">S2231</strain>
        <strain evidence="6 8">S2233</strain>
    </source>
</reference>
<name>A0A5S3XL64_9GAMM</name>
<feature type="transmembrane region" description="Helical" evidence="4">
    <location>
        <begin position="35"/>
        <end position="55"/>
    </location>
</feature>
<evidence type="ECO:0000256" key="2">
    <source>
        <dbReference type="ARBA" id="ARBA00023125"/>
    </source>
</evidence>
<dbReference type="Proteomes" id="UP000305730">
    <property type="component" value="Unassembled WGS sequence"/>
</dbReference>
<feature type="domain" description="HTH araC/xylS-type" evidence="5">
    <location>
        <begin position="276"/>
        <end position="381"/>
    </location>
</feature>
<dbReference type="Gene3D" id="1.10.10.60">
    <property type="entry name" value="Homeodomain-like"/>
    <property type="match status" value="2"/>
</dbReference>
<accession>A0A5S3XL64</accession>
<evidence type="ECO:0000259" key="5">
    <source>
        <dbReference type="PROSITE" id="PS01124"/>
    </source>
</evidence>
<dbReference type="PROSITE" id="PS01124">
    <property type="entry name" value="HTH_ARAC_FAMILY_2"/>
    <property type="match status" value="1"/>
</dbReference>
<feature type="transmembrane region" description="Helical" evidence="4">
    <location>
        <begin position="61"/>
        <end position="81"/>
    </location>
</feature>
<evidence type="ECO:0000256" key="4">
    <source>
        <dbReference type="SAM" id="Phobius"/>
    </source>
</evidence>
<dbReference type="SMART" id="SM00342">
    <property type="entry name" value="HTH_ARAC"/>
    <property type="match status" value="1"/>
</dbReference>
<keyword evidence="4" id="KW-0472">Membrane</keyword>
<dbReference type="RefSeq" id="WP_138598655.1">
    <property type="nucleotide sequence ID" value="NZ_PNCK01000119.1"/>
</dbReference>
<reference evidence="7" key="3">
    <citation type="submission" date="2019-09" db="EMBL/GenBank/DDBJ databases">
        <title>Co-occurence of chitin degradation, pigmentation and bioactivity in marine Pseudoalteromonas.</title>
        <authorList>
            <person name="Sonnenschein E.C."/>
            <person name="Bech P.K."/>
        </authorList>
    </citation>
    <scope>NUCLEOTIDE SEQUENCE</scope>
    <source>
        <strain evidence="7">S2231</strain>
    </source>
</reference>
<dbReference type="PROSITE" id="PS00041">
    <property type="entry name" value="HTH_ARAC_FAMILY_1"/>
    <property type="match status" value="1"/>
</dbReference>
<keyword evidence="4" id="KW-1133">Transmembrane helix</keyword>
<dbReference type="SUPFAM" id="SSF46689">
    <property type="entry name" value="Homeodomain-like"/>
    <property type="match status" value="1"/>
</dbReference>
<dbReference type="PANTHER" id="PTHR43280:SF29">
    <property type="entry name" value="ARAC-FAMILY TRANSCRIPTIONAL REGULATOR"/>
    <property type="match status" value="1"/>
</dbReference>
<dbReference type="InterPro" id="IPR020449">
    <property type="entry name" value="Tscrpt_reg_AraC-type_HTH"/>
</dbReference>
<dbReference type="Proteomes" id="UP000307706">
    <property type="component" value="Unassembled WGS sequence"/>
</dbReference>
<reference evidence="8 9" key="2">
    <citation type="submission" date="2019-06" db="EMBL/GenBank/DDBJ databases">
        <title>Co-occurence of chitin degradation, pigmentation and bioactivity in marine Pseudoalteromonas.</title>
        <authorList>
            <person name="Sonnenschein E.C."/>
            <person name="Bech P.K."/>
        </authorList>
    </citation>
    <scope>NUCLEOTIDE SEQUENCE [LARGE SCALE GENOMIC DNA]</scope>
    <source>
        <strain evidence="9">S2231</strain>
        <strain evidence="6 8">S2233</strain>
    </source>
</reference>
<dbReference type="PANTHER" id="PTHR43280">
    <property type="entry name" value="ARAC-FAMILY TRANSCRIPTIONAL REGULATOR"/>
    <property type="match status" value="1"/>
</dbReference>
<dbReference type="InterPro" id="IPR018062">
    <property type="entry name" value="HTH_AraC-typ_CS"/>
</dbReference>
<evidence type="ECO:0000313" key="6">
    <source>
        <dbReference type="EMBL" id="TMP38498.1"/>
    </source>
</evidence>
<comment type="caution">
    <text evidence="7">The sequence shown here is derived from an EMBL/GenBank/DDBJ whole genome shotgun (WGS) entry which is preliminary data.</text>
</comment>
<dbReference type="AlphaFoldDB" id="A0A5S3XL64"/>
<feature type="transmembrane region" description="Helical" evidence="4">
    <location>
        <begin position="184"/>
        <end position="207"/>
    </location>
</feature>
<keyword evidence="8" id="KW-1185">Reference proteome</keyword>
<dbReference type="PRINTS" id="PR00032">
    <property type="entry name" value="HTHARAC"/>
</dbReference>
<protein>
    <recommendedName>
        <fullName evidence="5">HTH araC/xylS-type domain-containing protein</fullName>
    </recommendedName>
</protein>
<proteinExistence type="predicted"/>
<organism evidence="7 9">
    <name type="scientific">Pseudoalteromonas citrea</name>
    <dbReference type="NCBI Taxonomy" id="43655"/>
    <lineage>
        <taxon>Bacteria</taxon>
        <taxon>Pseudomonadati</taxon>
        <taxon>Pseudomonadota</taxon>
        <taxon>Gammaproteobacteria</taxon>
        <taxon>Alteromonadales</taxon>
        <taxon>Pseudoalteromonadaceae</taxon>
        <taxon>Pseudoalteromonas</taxon>
    </lineage>
</organism>
<feature type="transmembrane region" description="Helical" evidence="4">
    <location>
        <begin position="219"/>
        <end position="239"/>
    </location>
</feature>
<dbReference type="EMBL" id="PNCL01000091">
    <property type="protein sequence ID" value="TMP56006.1"/>
    <property type="molecule type" value="Genomic_DNA"/>
</dbReference>
<keyword evidence="3" id="KW-0804">Transcription</keyword>
<dbReference type="InterPro" id="IPR009057">
    <property type="entry name" value="Homeodomain-like_sf"/>
</dbReference>
<keyword evidence="2" id="KW-0238">DNA-binding</keyword>
<dbReference type="Pfam" id="PF12833">
    <property type="entry name" value="HTH_18"/>
    <property type="match status" value="1"/>
</dbReference>
<evidence type="ECO:0000313" key="7">
    <source>
        <dbReference type="EMBL" id="TMP56006.1"/>
    </source>
</evidence>
<keyword evidence="1" id="KW-0805">Transcription regulation</keyword>
<evidence type="ECO:0000256" key="1">
    <source>
        <dbReference type="ARBA" id="ARBA00023015"/>
    </source>
</evidence>
<dbReference type="InterPro" id="IPR018060">
    <property type="entry name" value="HTH_AraC"/>
</dbReference>
<gene>
    <name evidence="7" type="ORF">CWB96_15980</name>
    <name evidence="6" type="ORF">CWB97_21855</name>
</gene>
<feature type="transmembrane region" description="Helical" evidence="4">
    <location>
        <begin position="140"/>
        <end position="163"/>
    </location>
</feature>
<evidence type="ECO:0000256" key="3">
    <source>
        <dbReference type="ARBA" id="ARBA00023163"/>
    </source>
</evidence>
<feature type="transmembrane region" description="Helical" evidence="4">
    <location>
        <begin position="101"/>
        <end position="120"/>
    </location>
</feature>
<evidence type="ECO:0000313" key="8">
    <source>
        <dbReference type="Proteomes" id="UP000305730"/>
    </source>
</evidence>
<sequence length="390" mass="44133">MTFDIALGLVTAGIAIFSVSLLLPLTRKKHYVMPLALFIMIQAVIALEPLVFHSFHYLEVYYIALSGIVWMLMMPSLWLYIKGLTATYAWQWQKKEWHHCWPSLFALLVGAAILVLPDSSQVALFSNSGRELTAGFEVTVAVLILILLLIWPIQSALYIYKIAGQLTRYRKDLKQVFTDERNRALYWVNAALAFLVMSWLWLLGGLFTSLLETEYDTSGAIAMLVNLIAVWLFSFWALTQKPAFMGLYKQLAQAPIAMISSRVKYEKSAIGVAQAQRIAKKLDVALQDEQLYLNSDLTLYGLAEHLHIPAHYISQTLNQTMNTSFFDWINRARVEQAKKQLVSSDTSVLDVAMAVGFNSRSAFYKAFKARTGTTPSVFRKQATHEIVDEP</sequence>
<feature type="transmembrane region" description="Helical" evidence="4">
    <location>
        <begin position="6"/>
        <end position="23"/>
    </location>
</feature>
<dbReference type="EMBL" id="PNCK01000119">
    <property type="protein sequence ID" value="TMP38498.1"/>
    <property type="molecule type" value="Genomic_DNA"/>
</dbReference>
<dbReference type="GO" id="GO:0003700">
    <property type="term" value="F:DNA-binding transcription factor activity"/>
    <property type="evidence" value="ECO:0007669"/>
    <property type="project" value="InterPro"/>
</dbReference>
<dbReference type="OrthoDB" id="345413at2"/>
<keyword evidence="4" id="KW-0812">Transmembrane</keyword>